<evidence type="ECO:0000313" key="23">
    <source>
        <dbReference type="Proteomes" id="UP000462501"/>
    </source>
</evidence>
<keyword evidence="7 18" id="KW-0812">Transmembrane</keyword>
<dbReference type="PROSITE" id="PS50894">
    <property type="entry name" value="HPT"/>
    <property type="match status" value="1"/>
</dbReference>
<evidence type="ECO:0000256" key="7">
    <source>
        <dbReference type="ARBA" id="ARBA00022692"/>
    </source>
</evidence>
<evidence type="ECO:0000313" key="22">
    <source>
        <dbReference type="EMBL" id="NDO38520.1"/>
    </source>
</evidence>
<feature type="transmembrane region" description="Helical" evidence="18">
    <location>
        <begin position="61"/>
        <end position="79"/>
    </location>
</feature>
<dbReference type="SUPFAM" id="SSF47384">
    <property type="entry name" value="Homodimeric domain of signal transducing histidine kinase"/>
    <property type="match status" value="1"/>
</dbReference>
<feature type="domain" description="Histidine kinase" evidence="19">
    <location>
        <begin position="188"/>
        <end position="408"/>
    </location>
</feature>
<sequence>MRVGDLTSRHLLLAVITTVFSSILVLVTVVMAWELWMVPLIMAGCFCVWILHIARAASDRFYEHLCAGLLLTEFFFFGVHETSLFDIPAVACVLILTLFMLNKKWILHVIISLYVLELLYHGLILHTISYQLEPQEVFRLGLGVVVTFSAAVLAGYWINQRRAQRKWYESVFAELETAGKQNAVFLSNISHELRTPINMVIGISEVALGKALSPEIRADMSSIKLAGKRLSNQINNMLDYTEIVEGSLTPAKEDYMITSVLNDVITMTALQTNRQHLELVFDIDPKVPAVLTGDAEKISHVLKILVENSIKFTEEGGVNVRIGFRREEYGINLIINICDTGIGMTDSQLTQMYNVFYQADSGSSRLAGGLGLGLPIARGLLNAMGGFIHFDGKEQQGLHAHIVIPQGVTDERPCIMLNHPEQLCIACYFRPEKYSCDEVRGYYDGLILNLMEGLGIQGYQVHNFEGLLKVKRSHALTHVFIVQEEYVENQAYYEGLADTIRVVVIAEREFTLDSGSQLLIIHKPFSALSVANLLNGELGERGFVEDQAAGRKPFTCVGVRALAVDDEEMNLVVAKGVLGSYGIEVDTCLSGREAIERCGSSSYDIIFLDHMMPGFDGVETLKRIRELQNEIYRDLPMIALTANTVSGAREMFRSEGFTEFVPKPIDRTVLERVLRRVLPKSCIRYSARPTVDAGAAPVEQEPQATVEQTGPAEHAAMPETAGRPEMSPADGSAIPCDQLVQVGVNVELGLNYCGGEENFYREMLQMFLAQSKEKLAELVSLYESANWADYTVKAHALKSTSLTIGAEKLSAQAKELELAGKRDDIDFIKEHHAEVMSAYEELCTHLAAL</sequence>
<dbReference type="InterPro" id="IPR004358">
    <property type="entry name" value="Sig_transdc_His_kin-like_C"/>
</dbReference>
<dbReference type="Pfam" id="PF01627">
    <property type="entry name" value="Hpt"/>
    <property type="match status" value="1"/>
</dbReference>
<dbReference type="InterPro" id="IPR036097">
    <property type="entry name" value="HisK_dim/P_sf"/>
</dbReference>
<dbReference type="SMART" id="SM00448">
    <property type="entry name" value="REC"/>
    <property type="match status" value="1"/>
</dbReference>
<feature type="region of interest" description="Disordered" evidence="17">
    <location>
        <begin position="693"/>
        <end position="713"/>
    </location>
</feature>
<dbReference type="SUPFAM" id="SSF52172">
    <property type="entry name" value="CheY-like"/>
    <property type="match status" value="1"/>
</dbReference>
<evidence type="ECO:0000256" key="8">
    <source>
        <dbReference type="ARBA" id="ARBA00022741"/>
    </source>
</evidence>
<evidence type="ECO:0000259" key="21">
    <source>
        <dbReference type="PROSITE" id="PS50894"/>
    </source>
</evidence>
<dbReference type="InterPro" id="IPR003661">
    <property type="entry name" value="HisK_dim/P_dom"/>
</dbReference>
<feature type="modified residue" description="4-aspartylphosphate" evidence="16">
    <location>
        <position position="609"/>
    </location>
</feature>
<dbReference type="PROSITE" id="PS50109">
    <property type="entry name" value="HIS_KIN"/>
    <property type="match status" value="1"/>
</dbReference>
<keyword evidence="9" id="KW-0808">Transferase</keyword>
<evidence type="ECO:0000256" key="13">
    <source>
        <dbReference type="ARBA" id="ARBA00023136"/>
    </source>
</evidence>
<gene>
    <name evidence="22" type="ORF">FMM72_04545</name>
</gene>
<keyword evidence="10" id="KW-0067">ATP-binding</keyword>
<evidence type="ECO:0000259" key="20">
    <source>
        <dbReference type="PROSITE" id="PS50110"/>
    </source>
</evidence>
<dbReference type="RefSeq" id="WP_162220737.1">
    <property type="nucleotide sequence ID" value="NZ_JANJZM010000007.1"/>
</dbReference>
<evidence type="ECO:0000256" key="17">
    <source>
        <dbReference type="SAM" id="MobiDB-lite"/>
    </source>
</evidence>
<keyword evidence="6 16" id="KW-0597">Phosphoprotein</keyword>
<feature type="transmembrane region" description="Helical" evidence="18">
    <location>
        <begin position="12"/>
        <end position="30"/>
    </location>
</feature>
<evidence type="ECO:0000256" key="5">
    <source>
        <dbReference type="ARBA" id="ARBA00022475"/>
    </source>
</evidence>
<evidence type="ECO:0000256" key="4">
    <source>
        <dbReference type="ARBA" id="ARBA00018672"/>
    </source>
</evidence>
<protein>
    <recommendedName>
        <fullName evidence="4">Stage 0 sporulation protein A homolog</fullName>
        <ecNumber evidence="3">2.7.13.3</ecNumber>
    </recommendedName>
</protein>
<feature type="modified residue" description="Phosphohistidine" evidence="15">
    <location>
        <position position="795"/>
    </location>
</feature>
<dbReference type="SMART" id="SM00388">
    <property type="entry name" value="HisKA"/>
    <property type="match status" value="1"/>
</dbReference>
<comment type="subcellular location">
    <subcellularLocation>
        <location evidence="2">Cell membrane</location>
        <topology evidence="2">Multi-pass membrane protein</topology>
    </subcellularLocation>
</comment>
<dbReference type="Gene3D" id="1.20.120.160">
    <property type="entry name" value="HPT domain"/>
    <property type="match status" value="1"/>
</dbReference>
<dbReference type="CDD" id="cd17546">
    <property type="entry name" value="REC_hyHK_CKI1_RcsC-like"/>
    <property type="match status" value="1"/>
</dbReference>
<dbReference type="InterPro" id="IPR036890">
    <property type="entry name" value="HATPase_C_sf"/>
</dbReference>
<dbReference type="EC" id="2.7.13.3" evidence="3"/>
<evidence type="ECO:0000256" key="10">
    <source>
        <dbReference type="ARBA" id="ARBA00022840"/>
    </source>
</evidence>
<dbReference type="Proteomes" id="UP000462501">
    <property type="component" value="Unassembled WGS sequence"/>
</dbReference>
<dbReference type="InterPro" id="IPR005467">
    <property type="entry name" value="His_kinase_dom"/>
</dbReference>
<dbReference type="Pfam" id="PF02518">
    <property type="entry name" value="HATPase_c"/>
    <property type="match status" value="1"/>
</dbReference>
<feature type="transmembrane region" description="Helical" evidence="18">
    <location>
        <begin position="36"/>
        <end position="54"/>
    </location>
</feature>
<evidence type="ECO:0000256" key="3">
    <source>
        <dbReference type="ARBA" id="ARBA00012438"/>
    </source>
</evidence>
<dbReference type="EMBL" id="VIQT01000009">
    <property type="protein sequence ID" value="NDO38520.1"/>
    <property type="molecule type" value="Genomic_DNA"/>
</dbReference>
<evidence type="ECO:0000256" key="14">
    <source>
        <dbReference type="ARBA" id="ARBA00024867"/>
    </source>
</evidence>
<keyword evidence="8" id="KW-0547">Nucleotide-binding</keyword>
<dbReference type="AlphaFoldDB" id="A0A845SVL1"/>
<evidence type="ECO:0000256" key="1">
    <source>
        <dbReference type="ARBA" id="ARBA00000085"/>
    </source>
</evidence>
<evidence type="ECO:0000256" key="15">
    <source>
        <dbReference type="PROSITE-ProRule" id="PRU00110"/>
    </source>
</evidence>
<dbReference type="Pfam" id="PF00512">
    <property type="entry name" value="HisKA"/>
    <property type="match status" value="1"/>
</dbReference>
<dbReference type="PRINTS" id="PR00344">
    <property type="entry name" value="BCTRLSENSOR"/>
</dbReference>
<dbReference type="Gene3D" id="3.30.565.10">
    <property type="entry name" value="Histidine kinase-like ATPase, C-terminal domain"/>
    <property type="match status" value="1"/>
</dbReference>
<evidence type="ECO:0000256" key="6">
    <source>
        <dbReference type="ARBA" id="ARBA00022553"/>
    </source>
</evidence>
<evidence type="ECO:0000256" key="2">
    <source>
        <dbReference type="ARBA" id="ARBA00004651"/>
    </source>
</evidence>
<keyword evidence="11 18" id="KW-1133">Transmembrane helix</keyword>
<dbReference type="SUPFAM" id="SSF47226">
    <property type="entry name" value="Histidine-containing phosphotransfer domain, HPT domain"/>
    <property type="match status" value="1"/>
</dbReference>
<dbReference type="InterPro" id="IPR003594">
    <property type="entry name" value="HATPase_dom"/>
</dbReference>
<proteinExistence type="predicted"/>
<evidence type="ECO:0000256" key="16">
    <source>
        <dbReference type="PROSITE-ProRule" id="PRU00169"/>
    </source>
</evidence>
<dbReference type="SMART" id="SM00387">
    <property type="entry name" value="HATPase_c"/>
    <property type="match status" value="1"/>
</dbReference>
<accession>A0A845SVL1</accession>
<dbReference type="InterPro" id="IPR011006">
    <property type="entry name" value="CheY-like_superfamily"/>
</dbReference>
<evidence type="ECO:0000256" key="11">
    <source>
        <dbReference type="ARBA" id="ARBA00022989"/>
    </source>
</evidence>
<name>A0A845SVL1_9FIRM</name>
<dbReference type="Pfam" id="PF00072">
    <property type="entry name" value="Response_reg"/>
    <property type="match status" value="1"/>
</dbReference>
<dbReference type="GO" id="GO:0000155">
    <property type="term" value="F:phosphorelay sensor kinase activity"/>
    <property type="evidence" value="ECO:0007669"/>
    <property type="project" value="InterPro"/>
</dbReference>
<evidence type="ECO:0000259" key="19">
    <source>
        <dbReference type="PROSITE" id="PS50109"/>
    </source>
</evidence>
<dbReference type="PANTHER" id="PTHR45339:SF1">
    <property type="entry name" value="HYBRID SIGNAL TRANSDUCTION HISTIDINE KINASE J"/>
    <property type="match status" value="1"/>
</dbReference>
<dbReference type="Gene3D" id="1.10.287.130">
    <property type="match status" value="1"/>
</dbReference>
<feature type="transmembrane region" description="Helical" evidence="18">
    <location>
        <begin position="113"/>
        <end position="132"/>
    </location>
</feature>
<feature type="transmembrane region" description="Helical" evidence="18">
    <location>
        <begin position="138"/>
        <end position="158"/>
    </location>
</feature>
<organism evidence="22 23">
    <name type="scientific">Anaerotruncus colihominis</name>
    <dbReference type="NCBI Taxonomy" id="169435"/>
    <lineage>
        <taxon>Bacteria</taxon>
        <taxon>Bacillati</taxon>
        <taxon>Bacillota</taxon>
        <taxon>Clostridia</taxon>
        <taxon>Eubacteriales</taxon>
        <taxon>Oscillospiraceae</taxon>
        <taxon>Anaerotruncus</taxon>
    </lineage>
</organism>
<dbReference type="GO" id="GO:0005886">
    <property type="term" value="C:plasma membrane"/>
    <property type="evidence" value="ECO:0007669"/>
    <property type="project" value="UniProtKB-SubCell"/>
</dbReference>
<evidence type="ECO:0000256" key="12">
    <source>
        <dbReference type="ARBA" id="ARBA00023012"/>
    </source>
</evidence>
<keyword evidence="9" id="KW-0418">Kinase</keyword>
<dbReference type="InterPro" id="IPR008207">
    <property type="entry name" value="Sig_transdc_His_kin_Hpt_dom"/>
</dbReference>
<dbReference type="InterPro" id="IPR036641">
    <property type="entry name" value="HPT_dom_sf"/>
</dbReference>
<comment type="function">
    <text evidence="14">May play the central regulatory role in sporulation. It may be an element of the effector pathway responsible for the activation of sporulation genes in response to nutritional stress. Spo0A may act in concert with spo0H (a sigma factor) to control the expression of some genes that are critical to the sporulation process.</text>
</comment>
<dbReference type="GO" id="GO:0005524">
    <property type="term" value="F:ATP binding"/>
    <property type="evidence" value="ECO:0007669"/>
    <property type="project" value="UniProtKB-KW"/>
</dbReference>
<feature type="domain" description="HPt" evidence="21">
    <location>
        <begin position="756"/>
        <end position="849"/>
    </location>
</feature>
<comment type="catalytic activity">
    <reaction evidence="1">
        <text>ATP + protein L-histidine = ADP + protein N-phospho-L-histidine.</text>
        <dbReference type="EC" id="2.7.13.3"/>
    </reaction>
</comment>
<dbReference type="CDD" id="cd00082">
    <property type="entry name" value="HisKA"/>
    <property type="match status" value="1"/>
</dbReference>
<evidence type="ECO:0000256" key="18">
    <source>
        <dbReference type="SAM" id="Phobius"/>
    </source>
</evidence>
<evidence type="ECO:0000256" key="9">
    <source>
        <dbReference type="ARBA" id="ARBA00022777"/>
    </source>
</evidence>
<dbReference type="PROSITE" id="PS50110">
    <property type="entry name" value="RESPONSE_REGULATORY"/>
    <property type="match status" value="1"/>
</dbReference>
<dbReference type="SUPFAM" id="SSF55874">
    <property type="entry name" value="ATPase domain of HSP90 chaperone/DNA topoisomerase II/histidine kinase"/>
    <property type="match status" value="1"/>
</dbReference>
<reference evidence="22 23" key="1">
    <citation type="submission" date="2019-06" db="EMBL/GenBank/DDBJ databases">
        <title>Draft genome sequences of 15 bacterial species constituting the stable defined intestinal microbiota of the GM15 gnotobiotic mouse model.</title>
        <authorList>
            <person name="Elie C."/>
            <person name="Mathieu A."/>
            <person name="Saliou A."/>
            <person name="Darnaud M."/>
            <person name="Leulier F."/>
            <person name="Tamellini A."/>
        </authorList>
    </citation>
    <scope>NUCLEOTIDE SEQUENCE [LARGE SCALE GENOMIC DNA]</scope>
    <source>
        <strain evidence="22 23">JM4-15</strain>
    </source>
</reference>
<keyword evidence="12" id="KW-0902">Two-component regulatory system</keyword>
<keyword evidence="5" id="KW-1003">Cell membrane</keyword>
<comment type="caution">
    <text evidence="22">The sequence shown here is derived from an EMBL/GenBank/DDBJ whole genome shotgun (WGS) entry which is preliminary data.</text>
</comment>
<feature type="domain" description="Response regulatory" evidence="20">
    <location>
        <begin position="560"/>
        <end position="678"/>
    </location>
</feature>
<dbReference type="InterPro" id="IPR001789">
    <property type="entry name" value="Sig_transdc_resp-reg_receiver"/>
</dbReference>
<dbReference type="Gene3D" id="3.40.50.2300">
    <property type="match status" value="1"/>
</dbReference>
<dbReference type="PANTHER" id="PTHR45339">
    <property type="entry name" value="HYBRID SIGNAL TRANSDUCTION HISTIDINE KINASE J"/>
    <property type="match status" value="1"/>
</dbReference>
<keyword evidence="13 18" id="KW-0472">Membrane</keyword>